<accession>A0A2S3W3N3</accession>
<dbReference type="PRINTS" id="PR00368">
    <property type="entry name" value="FADPNR"/>
</dbReference>
<comment type="cofactor">
    <cofactor evidence="1">
        <name>FAD</name>
        <dbReference type="ChEBI" id="CHEBI:57692"/>
    </cofactor>
</comment>
<dbReference type="SUPFAM" id="SSF51905">
    <property type="entry name" value="FAD/NAD(P)-binding domain"/>
    <property type="match status" value="1"/>
</dbReference>
<dbReference type="InterPro" id="IPR004792">
    <property type="entry name" value="BaiN-like"/>
</dbReference>
<dbReference type="PRINTS" id="PR00411">
    <property type="entry name" value="PNDRDTASEI"/>
</dbReference>
<evidence type="ECO:0000259" key="5">
    <source>
        <dbReference type="Pfam" id="PF22780"/>
    </source>
</evidence>
<sequence>MPRADVLDAVILGAGAAGMMAAATAGQAGCRVVVVDHAAQPGRKILISGGGRCNFTHLDSGPGMFLSANPHFAKSALARYTPRDFLDLIARHRIAWHAKTPGQLFCDRSASEIVEMLVRECRQGRVEMALSNRIIAVRRDADGHFVVETDRMALHARAVVLATGGLSIPKLGATGLSHDVARRFGLKIIEPAPALVPLTFGAADREWMVELAGVSLDVATRCHDGAGRRARDVVFRDGMLFTHRGLSGPAILQASSYWSAGTALDIDCLPGRDAARCLRDLKKGRPRMGGAAMLASVLPQRLAQMLAARHLPDGPVGEMPDSVLDALGAMLSSWRLMPNGTEGYAKAEVTRGGIDTDGLSSQTMEARDVPGLFAVGEAVDVTGWLGGHNFQWAWSSGHAAGRALAERRG</sequence>
<evidence type="ECO:0000313" key="6">
    <source>
        <dbReference type="EMBL" id="POF63470.1"/>
    </source>
</evidence>
<dbReference type="InterPro" id="IPR023166">
    <property type="entry name" value="BaiN-like_dom_sf"/>
</dbReference>
<dbReference type="Gene3D" id="3.50.50.60">
    <property type="entry name" value="FAD/NAD(P)-binding domain"/>
    <property type="match status" value="1"/>
</dbReference>
<feature type="domain" description="RsdA/BaiN/AoA(So)-like Rossmann fold-like" evidence="4">
    <location>
        <begin position="8"/>
        <end position="402"/>
    </location>
</feature>
<gene>
    <name evidence="6" type="ORF">KMAL_08460</name>
</gene>
<dbReference type="NCBIfam" id="TIGR00275">
    <property type="entry name" value="aminoacetone oxidase family FAD-binding enzyme"/>
    <property type="match status" value="1"/>
</dbReference>
<dbReference type="OrthoDB" id="9773233at2"/>
<dbReference type="Proteomes" id="UP000237344">
    <property type="component" value="Unassembled WGS sequence"/>
</dbReference>
<dbReference type="Gene3D" id="1.10.8.260">
    <property type="entry name" value="HI0933 insert domain-like"/>
    <property type="match status" value="1"/>
</dbReference>
<dbReference type="AlphaFoldDB" id="A0A2S3W3N3"/>
<name>A0A2S3W3N3_9PROT</name>
<evidence type="ECO:0000256" key="2">
    <source>
        <dbReference type="ARBA" id="ARBA00022630"/>
    </source>
</evidence>
<evidence type="ECO:0000259" key="4">
    <source>
        <dbReference type="Pfam" id="PF03486"/>
    </source>
</evidence>
<protein>
    <submittedName>
        <fullName evidence="6">HI0933-like protein</fullName>
    </submittedName>
</protein>
<dbReference type="Pfam" id="PF03486">
    <property type="entry name" value="HI0933_like"/>
    <property type="match status" value="1"/>
</dbReference>
<organism evidence="6 7">
    <name type="scientific">Novacetimonas maltaceti</name>
    <dbReference type="NCBI Taxonomy" id="1203393"/>
    <lineage>
        <taxon>Bacteria</taxon>
        <taxon>Pseudomonadati</taxon>
        <taxon>Pseudomonadota</taxon>
        <taxon>Alphaproteobacteria</taxon>
        <taxon>Acetobacterales</taxon>
        <taxon>Acetobacteraceae</taxon>
        <taxon>Novacetimonas</taxon>
    </lineage>
</organism>
<dbReference type="Gene3D" id="2.40.30.10">
    <property type="entry name" value="Translation factors"/>
    <property type="match status" value="1"/>
</dbReference>
<comment type="caution">
    <text evidence="6">The sequence shown here is derived from an EMBL/GenBank/DDBJ whole genome shotgun (WGS) entry which is preliminary data.</text>
</comment>
<dbReference type="InterPro" id="IPR055178">
    <property type="entry name" value="RsdA/BaiN/AoA(So)-like_dom"/>
</dbReference>
<dbReference type="SUPFAM" id="SSF160996">
    <property type="entry name" value="HI0933 insert domain-like"/>
    <property type="match status" value="1"/>
</dbReference>
<evidence type="ECO:0000313" key="7">
    <source>
        <dbReference type="Proteomes" id="UP000237344"/>
    </source>
</evidence>
<dbReference type="InterPro" id="IPR036188">
    <property type="entry name" value="FAD/NAD-bd_sf"/>
</dbReference>
<keyword evidence="7" id="KW-1185">Reference proteome</keyword>
<proteinExistence type="predicted"/>
<dbReference type="Pfam" id="PF22780">
    <property type="entry name" value="HI0933_like_1st"/>
    <property type="match status" value="1"/>
</dbReference>
<evidence type="ECO:0000256" key="3">
    <source>
        <dbReference type="ARBA" id="ARBA00022827"/>
    </source>
</evidence>
<evidence type="ECO:0000256" key="1">
    <source>
        <dbReference type="ARBA" id="ARBA00001974"/>
    </source>
</evidence>
<dbReference type="PANTHER" id="PTHR42887">
    <property type="entry name" value="OS12G0638800 PROTEIN"/>
    <property type="match status" value="1"/>
</dbReference>
<dbReference type="RefSeq" id="WP_110094509.1">
    <property type="nucleotide sequence ID" value="NZ_NKUE01000005.1"/>
</dbReference>
<feature type="domain" description="RsdA/BaiN/AoA(So)-like insert" evidence="5">
    <location>
        <begin position="193"/>
        <end position="349"/>
    </location>
</feature>
<keyword evidence="3" id="KW-0274">FAD</keyword>
<keyword evidence="2" id="KW-0285">Flavoprotein</keyword>
<dbReference type="EMBL" id="POTC01000007">
    <property type="protein sequence ID" value="POF63470.1"/>
    <property type="molecule type" value="Genomic_DNA"/>
</dbReference>
<dbReference type="InterPro" id="IPR057661">
    <property type="entry name" value="RsdA/BaiN/AoA(So)_Rossmann"/>
</dbReference>
<dbReference type="PANTHER" id="PTHR42887:SF2">
    <property type="entry name" value="OS12G0638800 PROTEIN"/>
    <property type="match status" value="1"/>
</dbReference>
<reference evidence="6 7" key="1">
    <citation type="submission" date="2018-01" db="EMBL/GenBank/DDBJ databases">
        <title>Draft Genome Sequence of Komagataeibacter maltaceti LMG 1529, a Vinegar Producing Acetic Acid Bacterium Isolated from Malt Vinegar Brewery Acetifiers.</title>
        <authorList>
            <person name="Zhang Q."/>
            <person name="Hollensteiner J."/>
            <person name="Poehlein A."/>
            <person name="Daniel R."/>
        </authorList>
    </citation>
    <scope>NUCLEOTIDE SEQUENCE [LARGE SCALE GENOMIC DNA]</scope>
    <source>
        <strain evidence="6 7">LMG 1529</strain>
    </source>
</reference>